<sequence length="376" mass="40349">MRCWRCRASEADAATGVCARCRPLRRFKSLRWLTVASSALLVLCAVLSWQRLLAAREKLAYLAQSHDIDPSGMTVEQWRSAERALLPEDTRIAGLMENATGPWVVVGTLTAGFFLLWFRRARSNARLLAGADPSVRRGFAYAGWLVPVANLVVPRRTLAELRPPGAGGGRVVLHVWWLLWIATVTVSASAFWLWWEAAPQAGGRLAEGKVPAAAPLENAVRVLTVADGLLIACAFATVALLWRTTRLQERALAAGPPDGPRPMAVAELDREQLLGRVVARWGAEADPDPRSGPDRGAVPRTGAGTDVDHGPRGEEPVSGEGVPRLSEVPQPRPGAPRGRPGGSGTSGDRFRSPGGVGRAARRGRPPHRGHGHGQDG</sequence>
<feature type="compositionally biased region" description="Basic residues" evidence="1">
    <location>
        <begin position="359"/>
        <end position="376"/>
    </location>
</feature>
<dbReference type="RefSeq" id="WP_167935451.1">
    <property type="nucleotide sequence ID" value="NZ_JAAVJB010000323.1"/>
</dbReference>
<evidence type="ECO:0000313" key="5">
    <source>
        <dbReference type="Proteomes" id="UP000746503"/>
    </source>
</evidence>
<dbReference type="EMBL" id="JAAVJB010000323">
    <property type="protein sequence ID" value="NJP68979.1"/>
    <property type="molecule type" value="Genomic_DNA"/>
</dbReference>
<evidence type="ECO:0000256" key="1">
    <source>
        <dbReference type="SAM" id="MobiDB-lite"/>
    </source>
</evidence>
<reference evidence="4 5" key="1">
    <citation type="submission" date="2020-03" db="EMBL/GenBank/DDBJ databases">
        <title>Draft genome of Streptomyces sp. ventii, isolated from the Axial Seamount in the Pacific Ocean, and resequencing of the two type strains Streptomyces lonarensis strain NCL 716 and Streptomyces bohaiensis strain 11A07.</title>
        <authorList>
            <person name="Loughran R.M."/>
            <person name="Pfannmuller K.M."/>
            <person name="Wasson B.J."/>
            <person name="Deadmond M.C."/>
            <person name="Paddock B.E."/>
            <person name="Koyack M.J."/>
            <person name="Gallegos D.A."/>
            <person name="Mitchell E.A."/>
            <person name="Ushijima B."/>
            <person name="Saw J.H."/>
            <person name="Mcphail K.L."/>
            <person name="Videau P."/>
        </authorList>
    </citation>
    <scope>NUCLEOTIDE SEQUENCE [LARGE SCALE GENOMIC DNA]</scope>
    <source>
        <strain evidence="5">5675061</strain>
    </source>
</reference>
<keyword evidence="2" id="KW-1133">Transmembrane helix</keyword>
<protein>
    <submittedName>
        <fullName evidence="4">DUF4328 domain-containing protein</fullName>
    </submittedName>
</protein>
<feature type="transmembrane region" description="Helical" evidence="2">
    <location>
        <begin position="100"/>
        <end position="118"/>
    </location>
</feature>
<evidence type="ECO:0000259" key="3">
    <source>
        <dbReference type="Pfam" id="PF14219"/>
    </source>
</evidence>
<comment type="caution">
    <text evidence="4">The sequence shown here is derived from an EMBL/GenBank/DDBJ whole genome shotgun (WGS) entry which is preliminary data.</text>
</comment>
<feature type="transmembrane region" description="Helical" evidence="2">
    <location>
        <begin position="30"/>
        <end position="49"/>
    </location>
</feature>
<evidence type="ECO:0000313" key="4">
    <source>
        <dbReference type="EMBL" id="NJP68979.1"/>
    </source>
</evidence>
<gene>
    <name evidence="4" type="ORF">HCJ92_22505</name>
</gene>
<feature type="region of interest" description="Disordered" evidence="1">
    <location>
        <begin position="281"/>
        <end position="376"/>
    </location>
</feature>
<name>A0ABX1APH0_9ACTN</name>
<dbReference type="Pfam" id="PF14219">
    <property type="entry name" value="DUF4328"/>
    <property type="match status" value="1"/>
</dbReference>
<evidence type="ECO:0000256" key="2">
    <source>
        <dbReference type="SAM" id="Phobius"/>
    </source>
</evidence>
<feature type="compositionally biased region" description="Basic and acidic residues" evidence="1">
    <location>
        <begin position="306"/>
        <end position="315"/>
    </location>
</feature>
<feature type="transmembrane region" description="Helical" evidence="2">
    <location>
        <begin position="171"/>
        <end position="195"/>
    </location>
</feature>
<keyword evidence="5" id="KW-1185">Reference proteome</keyword>
<feature type="transmembrane region" description="Helical" evidence="2">
    <location>
        <begin position="219"/>
        <end position="242"/>
    </location>
</feature>
<keyword evidence="2" id="KW-0472">Membrane</keyword>
<keyword evidence="2" id="KW-0812">Transmembrane</keyword>
<dbReference type="Proteomes" id="UP000746503">
    <property type="component" value="Unassembled WGS sequence"/>
</dbReference>
<feature type="domain" description="DUF4328" evidence="3">
    <location>
        <begin position="95"/>
        <end position="245"/>
    </location>
</feature>
<dbReference type="InterPro" id="IPR025565">
    <property type="entry name" value="DUF4328"/>
</dbReference>
<organism evidence="4 5">
    <name type="scientific">Streptomyces spiramenti</name>
    <dbReference type="NCBI Taxonomy" id="2720606"/>
    <lineage>
        <taxon>Bacteria</taxon>
        <taxon>Bacillati</taxon>
        <taxon>Actinomycetota</taxon>
        <taxon>Actinomycetes</taxon>
        <taxon>Kitasatosporales</taxon>
        <taxon>Streptomycetaceae</taxon>
        <taxon>Streptomyces</taxon>
    </lineage>
</organism>
<accession>A0ABX1APH0</accession>
<proteinExistence type="predicted"/>